<keyword evidence="1" id="KW-0812">Transmembrane</keyword>
<keyword evidence="3" id="KW-1185">Reference proteome</keyword>
<accession>A0A5D0NB77</accession>
<dbReference type="AlphaFoldDB" id="A0A5D0NB77"/>
<name>A0A5D0NB77_9ACTN</name>
<feature type="transmembrane region" description="Helical" evidence="1">
    <location>
        <begin position="167"/>
        <end position="189"/>
    </location>
</feature>
<protein>
    <submittedName>
        <fullName evidence="2">Uncharacterized protein</fullName>
    </submittedName>
</protein>
<organism evidence="2 3">
    <name type="scientific">Actinomadura chibensis</name>
    <dbReference type="NCBI Taxonomy" id="392828"/>
    <lineage>
        <taxon>Bacteria</taxon>
        <taxon>Bacillati</taxon>
        <taxon>Actinomycetota</taxon>
        <taxon>Actinomycetes</taxon>
        <taxon>Streptosporangiales</taxon>
        <taxon>Thermomonosporaceae</taxon>
        <taxon>Actinomadura</taxon>
    </lineage>
</organism>
<comment type="caution">
    <text evidence="2">The sequence shown here is derived from an EMBL/GenBank/DDBJ whole genome shotgun (WGS) entry which is preliminary data.</text>
</comment>
<dbReference type="EMBL" id="VSFG01000010">
    <property type="protein sequence ID" value="TYB41571.1"/>
    <property type="molecule type" value="Genomic_DNA"/>
</dbReference>
<reference evidence="2 3" key="1">
    <citation type="submission" date="2019-08" db="EMBL/GenBank/DDBJ databases">
        <title>Actinomadura sp. nov. CYP1-5 isolated from mountain soil.</title>
        <authorList>
            <person name="Songsumanus A."/>
            <person name="Kuncharoen N."/>
            <person name="Kudo T."/>
            <person name="Yuki M."/>
            <person name="Igarashi Y."/>
            <person name="Tanasupawat S."/>
        </authorList>
    </citation>
    <scope>NUCLEOTIDE SEQUENCE [LARGE SCALE GENOMIC DNA]</scope>
    <source>
        <strain evidence="2 3">JCM 14158</strain>
    </source>
</reference>
<evidence type="ECO:0000313" key="2">
    <source>
        <dbReference type="EMBL" id="TYB41571.1"/>
    </source>
</evidence>
<sequence length="396" mass="43366">MSTEPSPGERLAAALRRFPIHVDPSIASALPAAERRGLAARFRTAPAPIYVVLVPLVKGGTWTDADQLATVVHDRLGRDGIFITFNDATEDLTAREWGGDHQARKAAWAVTLDRAMDDRPLSARLSRVVDLIVSGTAVREYDRVSAEIDRRAALRTRAPRPSDDGDLAVPLTTALAGTALAAAAGLLVWRHRRTRSVHREGNGLLLPRTVFATANRANEDQLREQASREVVAFGELLDETSVPTEDERTRALMTRALDAYQAAGKTLDGAQGIPDLAGVLVLLDQGRDALASAESVAKGGPEIPPVPLCFFNPLHGDATTRLDWRPPGSRDRLRVRTCRPCAQKTRDKKLPDVLTDTENGREVPYYEMDPAKSVWSQTGYGQLREDLIERIQRGDK</sequence>
<keyword evidence="1" id="KW-0472">Membrane</keyword>
<keyword evidence="1" id="KW-1133">Transmembrane helix</keyword>
<gene>
    <name evidence="2" type="ORF">FXF69_36350</name>
</gene>
<evidence type="ECO:0000313" key="3">
    <source>
        <dbReference type="Proteomes" id="UP000323380"/>
    </source>
</evidence>
<evidence type="ECO:0000256" key="1">
    <source>
        <dbReference type="SAM" id="Phobius"/>
    </source>
</evidence>
<dbReference type="Proteomes" id="UP000323380">
    <property type="component" value="Unassembled WGS sequence"/>
</dbReference>
<dbReference type="STRING" id="1220554.GCA_001552135_01610"/>
<proteinExistence type="predicted"/>
<dbReference type="RefSeq" id="WP_067887147.1">
    <property type="nucleotide sequence ID" value="NZ_VSFG01000010.1"/>
</dbReference>